<comment type="caution">
    <text evidence="2">The sequence shown here is derived from an EMBL/GenBank/DDBJ whole genome shotgun (WGS) entry which is preliminary data.</text>
</comment>
<evidence type="ECO:0000256" key="1">
    <source>
        <dbReference type="SAM" id="Coils"/>
    </source>
</evidence>
<reference evidence="2 3" key="1">
    <citation type="submission" date="2015-12" db="EMBL/GenBank/DDBJ databases">
        <title>Draft genome sequence of the thermoanaerobe Thermotalea metallivorans, an isolate from the runoff channel of the Great Artesian Basin, Australia.</title>
        <authorList>
            <person name="Patel B.K."/>
        </authorList>
    </citation>
    <scope>NUCLEOTIDE SEQUENCE [LARGE SCALE GENOMIC DNA]</scope>
    <source>
        <strain evidence="2 3">B2-1</strain>
    </source>
</reference>
<evidence type="ECO:0000313" key="2">
    <source>
        <dbReference type="EMBL" id="KXG75899.1"/>
    </source>
</evidence>
<keyword evidence="3" id="KW-1185">Reference proteome</keyword>
<evidence type="ECO:0000313" key="3">
    <source>
        <dbReference type="Proteomes" id="UP000070456"/>
    </source>
</evidence>
<proteinExistence type="predicted"/>
<keyword evidence="1" id="KW-0175">Coiled coil</keyword>
<sequence>MGFVNQTGILANDSFGNLYSFLWSEEKIVLVYFDKILGSTEKIVLVEDCSLEFDVAIDKDDTLYVVCQKKDGSILLLDYTNGTWHTSILVEANPAKIYNLNIAAYEKSVHILYCVPGKENSRRYRIYHHFYEKQTWNTFEMEDIGRKDILNPFQILIEKDQLMIGYYNLVKNEEQIFIKMFDIPNGKWGPSIQLTYDANYKIYLDMLLMGKENLHLAYSEYVEGNLVIKYERYKRKANQVTKTTEEVVSNLANCSYPTFVFNDQKLWLIWTEYDQIVSCYTSDMGATWSVPYLWKESKEQSFVRYKFLTNDENLKRNYLLNYSFGKEFPTFSFIGFGSLEKATEIPLKSKKKEKGGIISNMNGEERKGIGEFWEGVEMKESERNMPIKNEEAENEVTRLKEDLKRLEERIENIEEYFHRRRRGILFSPRK</sequence>
<feature type="coiled-coil region" evidence="1">
    <location>
        <begin position="389"/>
        <end position="416"/>
    </location>
</feature>
<gene>
    <name evidence="2" type="ORF">AN619_13620</name>
</gene>
<dbReference type="SUPFAM" id="SSF89372">
    <property type="entry name" value="Fucose-specific lectin"/>
    <property type="match status" value="1"/>
</dbReference>
<dbReference type="OrthoDB" id="1706352at2"/>
<dbReference type="AlphaFoldDB" id="A0A140L5S4"/>
<dbReference type="EMBL" id="LOEE01000030">
    <property type="protein sequence ID" value="KXG75899.1"/>
    <property type="molecule type" value="Genomic_DNA"/>
</dbReference>
<dbReference type="STRING" id="520762.AN619_13620"/>
<dbReference type="Proteomes" id="UP000070456">
    <property type="component" value="Unassembled WGS sequence"/>
</dbReference>
<accession>A0A140L5S4</accession>
<dbReference type="RefSeq" id="WP_068555964.1">
    <property type="nucleotide sequence ID" value="NZ_LOEE01000030.1"/>
</dbReference>
<organism evidence="2 3">
    <name type="scientific">Thermotalea metallivorans</name>
    <dbReference type="NCBI Taxonomy" id="520762"/>
    <lineage>
        <taxon>Bacteria</taxon>
        <taxon>Bacillati</taxon>
        <taxon>Bacillota</taxon>
        <taxon>Clostridia</taxon>
        <taxon>Peptostreptococcales</taxon>
        <taxon>Thermotaleaceae</taxon>
        <taxon>Thermotalea</taxon>
    </lineage>
</organism>
<protein>
    <submittedName>
        <fullName evidence="2">Uncharacterized protein</fullName>
    </submittedName>
</protein>
<name>A0A140L5S4_9FIRM</name>